<dbReference type="InterPro" id="IPR006233">
    <property type="entry name" value="Cys_b_lyase_bac"/>
</dbReference>
<organism evidence="8 9">
    <name type="scientific">Moraxella pluranimalium</name>
    <dbReference type="NCBI Taxonomy" id="470453"/>
    <lineage>
        <taxon>Bacteria</taxon>
        <taxon>Pseudomonadati</taxon>
        <taxon>Pseudomonadota</taxon>
        <taxon>Gammaproteobacteria</taxon>
        <taxon>Moraxellales</taxon>
        <taxon>Moraxellaceae</taxon>
        <taxon>Moraxella</taxon>
    </lineage>
</organism>
<dbReference type="InterPro" id="IPR015424">
    <property type="entry name" value="PyrdxlP-dep_Trfase"/>
</dbReference>
<comment type="similarity">
    <text evidence="2 7">Belongs to the trans-sulfuration enzymes family.</text>
</comment>
<feature type="modified residue" description="N6-(pyridoxal phosphate)lysine" evidence="6">
    <location>
        <position position="207"/>
    </location>
</feature>
<dbReference type="InterPro" id="IPR015421">
    <property type="entry name" value="PyrdxlP-dep_Trfase_major"/>
</dbReference>
<comment type="cofactor">
    <cofactor evidence="1 7">
        <name>pyridoxal 5'-phosphate</name>
        <dbReference type="ChEBI" id="CHEBI:597326"/>
    </cofactor>
</comment>
<dbReference type="AlphaFoldDB" id="A0A1T0CM43"/>
<evidence type="ECO:0000256" key="4">
    <source>
        <dbReference type="ARBA" id="ARBA00023239"/>
    </source>
</evidence>
<dbReference type="SUPFAM" id="SSF53383">
    <property type="entry name" value="PLP-dependent transferases"/>
    <property type="match status" value="1"/>
</dbReference>
<keyword evidence="9" id="KW-1185">Reference proteome</keyword>
<dbReference type="Gene3D" id="3.90.1150.10">
    <property type="entry name" value="Aspartate Aminotransferase, domain 1"/>
    <property type="match status" value="1"/>
</dbReference>
<dbReference type="Gene3D" id="3.40.640.10">
    <property type="entry name" value="Type I PLP-dependent aspartate aminotransferase-like (Major domain)"/>
    <property type="match status" value="1"/>
</dbReference>
<keyword evidence="3 6" id="KW-0663">Pyridoxal phosphate</keyword>
<dbReference type="RefSeq" id="WP_078254565.1">
    <property type="nucleotide sequence ID" value="NZ_MUYU01000018.1"/>
</dbReference>
<evidence type="ECO:0000313" key="8">
    <source>
        <dbReference type="EMBL" id="OOS23241.1"/>
    </source>
</evidence>
<dbReference type="GO" id="GO:0030170">
    <property type="term" value="F:pyridoxal phosphate binding"/>
    <property type="evidence" value="ECO:0007669"/>
    <property type="project" value="InterPro"/>
</dbReference>
<dbReference type="PANTHER" id="PTHR43500:SF1">
    <property type="entry name" value="CYSTATHIONINE BETA-LYASE-RELATED"/>
    <property type="match status" value="1"/>
</dbReference>
<evidence type="ECO:0000256" key="6">
    <source>
        <dbReference type="PIRSR" id="PIRSR001434-2"/>
    </source>
</evidence>
<dbReference type="STRING" id="470453.B0680_07940"/>
<gene>
    <name evidence="8" type="ORF">B0680_07940</name>
</gene>
<proteinExistence type="inferred from homology"/>
<evidence type="ECO:0000313" key="9">
    <source>
        <dbReference type="Proteomes" id="UP000189800"/>
    </source>
</evidence>
<comment type="catalytic activity">
    <reaction evidence="5">
        <text>L,L-cystathionine + H2O = L-homocysteine + pyruvate + NH4(+)</text>
        <dbReference type="Rhea" id="RHEA:13965"/>
        <dbReference type="ChEBI" id="CHEBI:15361"/>
        <dbReference type="ChEBI" id="CHEBI:15377"/>
        <dbReference type="ChEBI" id="CHEBI:28938"/>
        <dbReference type="ChEBI" id="CHEBI:58161"/>
        <dbReference type="ChEBI" id="CHEBI:58199"/>
    </reaction>
</comment>
<dbReference type="OrthoDB" id="9805807at2"/>
<dbReference type="PIRSF" id="PIRSF001434">
    <property type="entry name" value="CGS"/>
    <property type="match status" value="1"/>
</dbReference>
<evidence type="ECO:0000256" key="1">
    <source>
        <dbReference type="ARBA" id="ARBA00001933"/>
    </source>
</evidence>
<name>A0A1T0CM43_9GAMM</name>
<evidence type="ECO:0000256" key="7">
    <source>
        <dbReference type="RuleBase" id="RU362118"/>
    </source>
</evidence>
<dbReference type="InterPro" id="IPR000277">
    <property type="entry name" value="Cys/Met-Metab_PyrdxlP-dep_enz"/>
</dbReference>
<protein>
    <submittedName>
        <fullName evidence="8">Cystathionine beta-lyase</fullName>
    </submittedName>
</protein>
<comment type="caution">
    <text evidence="8">The sequence shown here is derived from an EMBL/GenBank/DDBJ whole genome shotgun (WGS) entry which is preliminary data.</text>
</comment>
<reference evidence="8 9" key="1">
    <citation type="submission" date="2017-02" db="EMBL/GenBank/DDBJ databases">
        <title>Draft genome sequence of Moraxella pluranimalium CCUG 54913T type strain.</title>
        <authorList>
            <person name="Salva-Serra F."/>
            <person name="Engstrom-Jakobsson H."/>
            <person name="Thorell K."/>
            <person name="Jaen-Luchoro D."/>
            <person name="Gonzales-Siles L."/>
            <person name="Karlsson R."/>
            <person name="Yazdan S."/>
            <person name="Boulund F."/>
            <person name="Johnning A."/>
            <person name="Engstrand L."/>
            <person name="Kristiansson E."/>
            <person name="Moore E."/>
        </authorList>
    </citation>
    <scope>NUCLEOTIDE SEQUENCE [LARGE SCALE GENOMIC DNA]</scope>
    <source>
        <strain evidence="8 9">CCUG 54913</strain>
    </source>
</reference>
<dbReference type="EMBL" id="MUYU01000018">
    <property type="protein sequence ID" value="OOS23241.1"/>
    <property type="molecule type" value="Genomic_DNA"/>
</dbReference>
<dbReference type="Proteomes" id="UP000189800">
    <property type="component" value="Unassembled WGS sequence"/>
</dbReference>
<keyword evidence="4 8" id="KW-0456">Lyase</keyword>
<dbReference type="Pfam" id="PF01053">
    <property type="entry name" value="Cys_Met_Meta_PP"/>
    <property type="match status" value="1"/>
</dbReference>
<evidence type="ECO:0000256" key="3">
    <source>
        <dbReference type="ARBA" id="ARBA00022898"/>
    </source>
</evidence>
<evidence type="ECO:0000256" key="2">
    <source>
        <dbReference type="ARBA" id="ARBA00009077"/>
    </source>
</evidence>
<accession>A0A1T0CM43</accession>
<evidence type="ECO:0000256" key="5">
    <source>
        <dbReference type="ARBA" id="ARBA00047517"/>
    </source>
</evidence>
<dbReference type="GO" id="GO:0019346">
    <property type="term" value="P:transsulfuration"/>
    <property type="evidence" value="ECO:0007669"/>
    <property type="project" value="InterPro"/>
</dbReference>
<dbReference type="PANTHER" id="PTHR43500">
    <property type="entry name" value="CYSTATHIONINE BETA-LYASE-RELATED"/>
    <property type="match status" value="1"/>
</dbReference>
<dbReference type="InterPro" id="IPR015422">
    <property type="entry name" value="PyrdxlP-dep_Trfase_small"/>
</dbReference>
<dbReference type="GO" id="GO:0047804">
    <property type="term" value="F:cysteine-S-conjugate beta-lyase activity"/>
    <property type="evidence" value="ECO:0007669"/>
    <property type="project" value="InterPro"/>
</dbReference>
<sequence length="399" mass="44116">MKNQTALIHDARHAPQYIDSLQPPVYRASTIVFKGTAQLFNRHWTDRYDYSYGTHGTPTTYTLADQIARLDGGDYCLLAPSGLSAINLVNSTFLKSGDEVWLPDNAYGPNAEHLEFLQNHYGIIPKVYDPLDVSSFAPSDRCRLIWLEAAGSVTLEFPDLQGLIKKAQAHGILTAIDHTWGASLAFSPFAIGDEALAVDIAVHALTKYPSGGGDVLMGSVVTKDKALHTKLLLTHARQGISISGDDCATVYRSLPSMSMRYDKQSATCLELLEFLKNKPQFSQVLHPAMTDNASYQFWQQNCPTAKSAGLVSVILDKHYSWADVCRFVDALQLFKIGFSWGGATSLVMLYDIKKMRKLANNHLADGYLVRFCIGLEDACDLMADIEQALKVLKLDEKTD</sequence>
<dbReference type="GO" id="GO:0019450">
    <property type="term" value="P:L-cysteine catabolic process to pyruvate"/>
    <property type="evidence" value="ECO:0007669"/>
    <property type="project" value="TreeGrafter"/>
</dbReference>